<name>A0ABN9R9K5_9DINO</name>
<evidence type="ECO:0000256" key="1">
    <source>
        <dbReference type="SAM" id="MobiDB-lite"/>
    </source>
</evidence>
<feature type="transmembrane region" description="Helical" evidence="2">
    <location>
        <begin position="130"/>
        <end position="150"/>
    </location>
</feature>
<feature type="region of interest" description="Disordered" evidence="1">
    <location>
        <begin position="330"/>
        <end position="379"/>
    </location>
</feature>
<feature type="transmembrane region" description="Helical" evidence="2">
    <location>
        <begin position="77"/>
        <end position="96"/>
    </location>
</feature>
<evidence type="ECO:0000256" key="2">
    <source>
        <dbReference type="SAM" id="Phobius"/>
    </source>
</evidence>
<feature type="compositionally biased region" description="Basic and acidic residues" evidence="1">
    <location>
        <begin position="420"/>
        <end position="447"/>
    </location>
</feature>
<keyword evidence="2" id="KW-1133">Transmembrane helix</keyword>
<accession>A0ABN9R9K5</accession>
<organism evidence="3 4">
    <name type="scientific">Prorocentrum cordatum</name>
    <dbReference type="NCBI Taxonomy" id="2364126"/>
    <lineage>
        <taxon>Eukaryota</taxon>
        <taxon>Sar</taxon>
        <taxon>Alveolata</taxon>
        <taxon>Dinophyceae</taxon>
        <taxon>Prorocentrales</taxon>
        <taxon>Prorocentraceae</taxon>
        <taxon>Prorocentrum</taxon>
    </lineage>
</organism>
<gene>
    <name evidence="3" type="ORF">PCOR1329_LOCUS18325</name>
</gene>
<feature type="region of interest" description="Disordered" evidence="1">
    <location>
        <begin position="413"/>
        <end position="451"/>
    </location>
</feature>
<feature type="transmembrane region" description="Helical" evidence="2">
    <location>
        <begin position="32"/>
        <end position="65"/>
    </location>
</feature>
<feature type="non-terminal residue" evidence="3">
    <location>
        <position position="1"/>
    </location>
</feature>
<sequence>EFPCVHKVFQMMGCGRYLCQCGKFHSRSGRLLGIGVAMIMGPLAAIWSCVVFLLLGVPLVALVFLWHPARMSRFGAFLAGLACGIYGLVLAVHNLITLCLPDIRPTYAVTWPLAGSDCICGCVYPLNSHIVGQFAIIGAITVVKSLFLSFRCLKGLRRRNWANLLSVTFPVPVTAYAVEWVTPEGHPIKYRDREGPMKPVQGELAFDPFAMMDEQPDSAATSLHLRPVKTRRIMYNRRGKERPLRTLEGPNARAQEYTDRGQEYIGCCGFPCITSGKKGHFELEGDDCEAGDSTVSRRASLDSSVNGADLTRRDSAKGCMSMDSIESLGFNRMDTRDTGATSSTTRTGWAGGSRSTSRSAGSRTGAASSTAPARSTRDTAARRLFDAERLAGAAKARGVQLDDSARSAEAERSACASRWGRAEPEDERDRVDSDFLDSDRFDSKETEFSQPQLHWRSAVEAGGLASAPVTALQAFDDSVASL</sequence>
<feature type="non-terminal residue" evidence="3">
    <location>
        <position position="482"/>
    </location>
</feature>
<dbReference type="Proteomes" id="UP001189429">
    <property type="component" value="Unassembled WGS sequence"/>
</dbReference>
<comment type="caution">
    <text evidence="3">The sequence shown here is derived from an EMBL/GenBank/DDBJ whole genome shotgun (WGS) entry which is preliminary data.</text>
</comment>
<dbReference type="EMBL" id="CAUYUJ010005755">
    <property type="protein sequence ID" value="CAK0814822.1"/>
    <property type="molecule type" value="Genomic_DNA"/>
</dbReference>
<keyword evidence="4" id="KW-1185">Reference proteome</keyword>
<evidence type="ECO:0000313" key="3">
    <source>
        <dbReference type="EMBL" id="CAK0814822.1"/>
    </source>
</evidence>
<keyword evidence="2" id="KW-0812">Transmembrane</keyword>
<feature type="region of interest" description="Disordered" evidence="1">
    <location>
        <begin position="288"/>
        <end position="312"/>
    </location>
</feature>
<keyword evidence="2" id="KW-0472">Membrane</keyword>
<feature type="compositionally biased region" description="Low complexity" evidence="1">
    <location>
        <begin position="338"/>
        <end position="374"/>
    </location>
</feature>
<proteinExistence type="predicted"/>
<protein>
    <submittedName>
        <fullName evidence="3">Uncharacterized protein</fullName>
    </submittedName>
</protein>
<reference evidence="3" key="1">
    <citation type="submission" date="2023-10" db="EMBL/GenBank/DDBJ databases">
        <authorList>
            <person name="Chen Y."/>
            <person name="Shah S."/>
            <person name="Dougan E. K."/>
            <person name="Thang M."/>
            <person name="Chan C."/>
        </authorList>
    </citation>
    <scope>NUCLEOTIDE SEQUENCE [LARGE SCALE GENOMIC DNA]</scope>
</reference>
<evidence type="ECO:0000313" key="4">
    <source>
        <dbReference type="Proteomes" id="UP001189429"/>
    </source>
</evidence>
<feature type="compositionally biased region" description="Polar residues" evidence="1">
    <location>
        <begin position="293"/>
        <end position="306"/>
    </location>
</feature>